<dbReference type="InterPro" id="IPR052405">
    <property type="entry name" value="Mito_Transl_Release_Factor"/>
</dbReference>
<accession>A0A979FVJ0</accession>
<protein>
    <submittedName>
        <fullName evidence="9">Uncharacterized protein LOC108666533</fullName>
    </submittedName>
</protein>
<dbReference type="PANTHER" id="PTHR46203:SF1">
    <property type="entry name" value="MITOCHONDRIAL TRANSLATION RELEASE FACTOR IN RESCUE"/>
    <property type="match status" value="1"/>
</dbReference>
<evidence type="ECO:0000313" key="8">
    <source>
        <dbReference type="Proteomes" id="UP000694843"/>
    </source>
</evidence>
<dbReference type="InterPro" id="IPR000352">
    <property type="entry name" value="Pep_chain_release_fac_I"/>
</dbReference>
<dbReference type="InterPro" id="IPR045853">
    <property type="entry name" value="Pep_chain_release_fac_I_sf"/>
</dbReference>
<dbReference type="RefSeq" id="XP_047740125.1">
    <property type="nucleotide sequence ID" value="XM_047884169.1"/>
</dbReference>
<name>A0A979FVJ0_HYAAZ</name>
<dbReference type="KEGG" id="hazt:108666533"/>
<sequence length="346" mass="38881">MLLNSWLIVGCIALQTLNSVSIPTDLSLWCTYYANWFSFKCVCSPSCEEMKAFYVSDFCGQFVSNLRLLLHVMSASEASFQKEVCWRSTFVLPFRSSASQSLAGMKSCALGNPTKYSLSSMPAVVPCINEMRYSISSASNSSHSQIVEKNTFPGPLGFLSSAALPTSRISQNSIQETRVFDKLAITRNTVEVLHVITPFYAQNRNFSNKPPKIDRSRVPELREEDLEEKFICGWGPGGQSINKTASAVYLRNIPSGLFVKCQTYRAQHQNRKEARLLLQEKLDMLMNGEDSVVAQKRRLLEAKSSRRENKSKKRRQLQAAWKQSLLDEEPKSLSTEAGLTVNNDSQ</sequence>
<proteinExistence type="inferred from homology"/>
<dbReference type="Gene3D" id="3.30.160.20">
    <property type="match status" value="1"/>
</dbReference>
<dbReference type="PANTHER" id="PTHR46203">
    <property type="entry name" value="PROBABLE PEPTIDE CHAIN RELEASE FACTOR C12ORF65"/>
    <property type="match status" value="1"/>
</dbReference>
<dbReference type="AlphaFoldDB" id="A0A979FVJ0"/>
<feature type="signal peptide" evidence="6">
    <location>
        <begin position="1"/>
        <end position="19"/>
    </location>
</feature>
<keyword evidence="4" id="KW-0496">Mitochondrion</keyword>
<evidence type="ECO:0000256" key="4">
    <source>
        <dbReference type="ARBA" id="ARBA00023128"/>
    </source>
</evidence>
<dbReference type="SUPFAM" id="SSF75620">
    <property type="entry name" value="Release factor"/>
    <property type="match status" value="1"/>
</dbReference>
<keyword evidence="3" id="KW-0809">Transit peptide</keyword>
<feature type="chain" id="PRO_5038044631" evidence="6">
    <location>
        <begin position="20"/>
        <end position="346"/>
    </location>
</feature>
<dbReference type="GO" id="GO:0005739">
    <property type="term" value="C:mitochondrion"/>
    <property type="evidence" value="ECO:0007669"/>
    <property type="project" value="UniProtKB-SubCell"/>
</dbReference>
<evidence type="ECO:0000256" key="3">
    <source>
        <dbReference type="ARBA" id="ARBA00022946"/>
    </source>
</evidence>
<evidence type="ECO:0000256" key="6">
    <source>
        <dbReference type="SAM" id="SignalP"/>
    </source>
</evidence>
<dbReference type="OrthoDB" id="277888at2759"/>
<organism evidence="8 9">
    <name type="scientific">Hyalella azteca</name>
    <name type="common">Amphipod</name>
    <dbReference type="NCBI Taxonomy" id="294128"/>
    <lineage>
        <taxon>Eukaryota</taxon>
        <taxon>Metazoa</taxon>
        <taxon>Ecdysozoa</taxon>
        <taxon>Arthropoda</taxon>
        <taxon>Crustacea</taxon>
        <taxon>Multicrustacea</taxon>
        <taxon>Malacostraca</taxon>
        <taxon>Eumalacostraca</taxon>
        <taxon>Peracarida</taxon>
        <taxon>Amphipoda</taxon>
        <taxon>Senticaudata</taxon>
        <taxon>Talitrida</taxon>
        <taxon>Talitroidea</taxon>
        <taxon>Hyalellidae</taxon>
        <taxon>Hyalella</taxon>
    </lineage>
</organism>
<comment type="subcellular location">
    <subcellularLocation>
        <location evidence="1">Mitochondrion</location>
    </subcellularLocation>
</comment>
<reference evidence="9" key="1">
    <citation type="submission" date="2025-08" db="UniProtKB">
        <authorList>
            <consortium name="RefSeq"/>
        </authorList>
    </citation>
    <scope>IDENTIFICATION</scope>
    <source>
        <tissue evidence="9">Whole organism</tissue>
    </source>
</reference>
<dbReference type="Pfam" id="PF00472">
    <property type="entry name" value="RF-1"/>
    <property type="match status" value="1"/>
</dbReference>
<comment type="similarity">
    <text evidence="2">Belongs to the prokaryotic/mitochondrial release factor family.</text>
</comment>
<keyword evidence="8" id="KW-1185">Reference proteome</keyword>
<evidence type="ECO:0000256" key="5">
    <source>
        <dbReference type="SAM" id="MobiDB-lite"/>
    </source>
</evidence>
<dbReference type="Proteomes" id="UP000694843">
    <property type="component" value="Unplaced"/>
</dbReference>
<evidence type="ECO:0000313" key="9">
    <source>
        <dbReference type="RefSeq" id="XP_047740125.1"/>
    </source>
</evidence>
<dbReference type="GO" id="GO:0003747">
    <property type="term" value="F:translation release factor activity"/>
    <property type="evidence" value="ECO:0007669"/>
    <property type="project" value="InterPro"/>
</dbReference>
<evidence type="ECO:0000259" key="7">
    <source>
        <dbReference type="Pfam" id="PF00472"/>
    </source>
</evidence>
<feature type="region of interest" description="Disordered" evidence="5">
    <location>
        <begin position="303"/>
        <end position="323"/>
    </location>
</feature>
<keyword evidence="6" id="KW-0732">Signal</keyword>
<evidence type="ECO:0000256" key="1">
    <source>
        <dbReference type="ARBA" id="ARBA00004173"/>
    </source>
</evidence>
<gene>
    <name evidence="9" type="primary">LOC108666533</name>
</gene>
<dbReference type="GeneID" id="108666533"/>
<evidence type="ECO:0000256" key="2">
    <source>
        <dbReference type="ARBA" id="ARBA00010835"/>
    </source>
</evidence>
<feature type="domain" description="Prokaryotic-type class I peptide chain release factors" evidence="7">
    <location>
        <begin position="220"/>
        <end position="316"/>
    </location>
</feature>